<gene>
    <name evidence="2" type="ORF">AF332_22935</name>
</gene>
<dbReference type="InterPro" id="IPR038750">
    <property type="entry name" value="YczE/YyaS-like"/>
</dbReference>
<organism evidence="2 3">
    <name type="scientific">Sporosarcina globispora</name>
    <name type="common">Bacillus globisporus</name>
    <dbReference type="NCBI Taxonomy" id="1459"/>
    <lineage>
        <taxon>Bacteria</taxon>
        <taxon>Bacillati</taxon>
        <taxon>Bacillota</taxon>
        <taxon>Bacilli</taxon>
        <taxon>Bacillales</taxon>
        <taxon>Caryophanaceae</taxon>
        <taxon>Sporosarcina</taxon>
    </lineage>
</organism>
<keyword evidence="1" id="KW-0812">Transmembrane</keyword>
<dbReference type="EMBL" id="LGUF01000007">
    <property type="protein sequence ID" value="KON89383.1"/>
    <property type="molecule type" value="Genomic_DNA"/>
</dbReference>
<protein>
    <recommendedName>
        <fullName evidence="4">YitT family protein</fullName>
    </recommendedName>
</protein>
<dbReference type="AlphaFoldDB" id="A0A0M0GHX2"/>
<feature type="transmembrane region" description="Helical" evidence="1">
    <location>
        <begin position="74"/>
        <end position="91"/>
    </location>
</feature>
<sequence>MIKHTAFIQIIAGYFTLTLGVSLIISSDLGAGAWDTVYVGLSNKFGLTIGTWSFLVTASLIFFNALLTWEKPQFKSFIGTILASLGIDFWMELVFNGITVTHFSVQIIAFITGVALLGFGVSIYIRPQLFSGPIDGLMIATAKRLNISIKTARIINEFLALAIGFALGGPVGLGTLFVAVFLGYAIQYGTVLLNHLKDKGLKII</sequence>
<dbReference type="Proteomes" id="UP000037109">
    <property type="component" value="Unassembled WGS sequence"/>
</dbReference>
<dbReference type="Pfam" id="PF19700">
    <property type="entry name" value="DUF6198"/>
    <property type="match status" value="1"/>
</dbReference>
<dbReference type="RefSeq" id="WP_053436751.1">
    <property type="nucleotide sequence ID" value="NZ_LGUF01000007.1"/>
</dbReference>
<dbReference type="PATRIC" id="fig|1459.3.peg.5059"/>
<keyword evidence="1" id="KW-1133">Transmembrane helix</keyword>
<comment type="caution">
    <text evidence="2">The sequence shown here is derived from an EMBL/GenBank/DDBJ whole genome shotgun (WGS) entry which is preliminary data.</text>
</comment>
<feature type="transmembrane region" description="Helical" evidence="1">
    <location>
        <begin position="7"/>
        <end position="25"/>
    </location>
</feature>
<keyword evidence="3" id="KW-1185">Reference proteome</keyword>
<proteinExistence type="predicted"/>
<feature type="transmembrane region" description="Helical" evidence="1">
    <location>
        <begin position="103"/>
        <end position="125"/>
    </location>
</feature>
<evidence type="ECO:0000313" key="3">
    <source>
        <dbReference type="Proteomes" id="UP000037109"/>
    </source>
</evidence>
<name>A0A0M0GHX2_SPOGL</name>
<accession>A0A0M0GHX2</accession>
<feature type="transmembrane region" description="Helical" evidence="1">
    <location>
        <begin position="45"/>
        <end position="67"/>
    </location>
</feature>
<keyword evidence="1" id="KW-0472">Membrane</keyword>
<dbReference type="PANTHER" id="PTHR40078">
    <property type="entry name" value="INTEGRAL MEMBRANE PROTEIN-RELATED"/>
    <property type="match status" value="1"/>
</dbReference>
<dbReference type="PANTHER" id="PTHR40078:SF1">
    <property type="entry name" value="INTEGRAL MEMBRANE PROTEIN"/>
    <property type="match status" value="1"/>
</dbReference>
<dbReference type="OrthoDB" id="1902994at2"/>
<reference evidence="3" key="1">
    <citation type="submission" date="2015-07" db="EMBL/GenBank/DDBJ databases">
        <title>Fjat-10036 dsm4.</title>
        <authorList>
            <person name="Liu B."/>
            <person name="Wang J."/>
            <person name="Zhu Y."/>
            <person name="Liu G."/>
            <person name="Chen Q."/>
            <person name="Chen Z."/>
            <person name="Lan J."/>
            <person name="Che J."/>
            <person name="Ge C."/>
            <person name="Shi H."/>
            <person name="Pan Z."/>
            <person name="Liu X."/>
        </authorList>
    </citation>
    <scope>NUCLEOTIDE SEQUENCE [LARGE SCALE GENOMIC DNA]</scope>
    <source>
        <strain evidence="3">DSM 4</strain>
    </source>
</reference>
<dbReference type="STRING" id="1459.AF332_22935"/>
<feature type="transmembrane region" description="Helical" evidence="1">
    <location>
        <begin position="158"/>
        <end position="186"/>
    </location>
</feature>
<evidence type="ECO:0000313" key="2">
    <source>
        <dbReference type="EMBL" id="KON89383.1"/>
    </source>
</evidence>
<evidence type="ECO:0008006" key="4">
    <source>
        <dbReference type="Google" id="ProtNLM"/>
    </source>
</evidence>
<evidence type="ECO:0000256" key="1">
    <source>
        <dbReference type="SAM" id="Phobius"/>
    </source>
</evidence>